<feature type="transmembrane region" description="Helical" evidence="5">
    <location>
        <begin position="230"/>
        <end position="250"/>
    </location>
</feature>
<dbReference type="AlphaFoldDB" id="A0A975F6Z6"/>
<accession>A0A975F6Z6</accession>
<dbReference type="GO" id="GO:0005886">
    <property type="term" value="C:plasma membrane"/>
    <property type="evidence" value="ECO:0007669"/>
    <property type="project" value="TreeGrafter"/>
</dbReference>
<keyword evidence="4 5" id="KW-0472">Membrane</keyword>
<dbReference type="CDD" id="cd09323">
    <property type="entry name" value="TDT_SLAC1_like"/>
    <property type="match status" value="1"/>
</dbReference>
<reference evidence="6" key="1">
    <citation type="submission" date="2021-04" db="EMBL/GenBank/DDBJ databases">
        <title>Genomics, taxonomy and metabolism of representatives of sulfur bacteria of the genus Thiothrix: Thiothrix fructosivorans QT, Thiothrix unzii A1T and three new species, Thiothrix subterranea sp. nov., Thiothrix litoralis sp. nov. and 'Candidatus Thiothrix anitrata' sp. nov.</title>
        <authorList>
            <person name="Ravin N.V."/>
            <person name="Smolyakov D."/>
            <person name="Rudenko T.S."/>
            <person name="Mardanov A.V."/>
            <person name="Beletsky A.V."/>
            <person name="Markov N.D."/>
            <person name="Fomenkov A.I."/>
            <person name="Roberts R.J."/>
            <person name="Karnachuk O.V."/>
            <person name="Novikov A."/>
            <person name="Grabovich M.Y."/>
        </authorList>
    </citation>
    <scope>NUCLEOTIDE SEQUENCE</scope>
    <source>
        <strain evidence="6">A1</strain>
    </source>
</reference>
<comment type="subcellular location">
    <subcellularLocation>
        <location evidence="1">Membrane</location>
        <topology evidence="1">Multi-pass membrane protein</topology>
    </subcellularLocation>
</comment>
<dbReference type="EMBL" id="CP072793">
    <property type="protein sequence ID" value="QTR52094.1"/>
    <property type="molecule type" value="Genomic_DNA"/>
</dbReference>
<evidence type="ECO:0000256" key="3">
    <source>
        <dbReference type="ARBA" id="ARBA00022989"/>
    </source>
</evidence>
<dbReference type="PANTHER" id="PTHR37955:SF1">
    <property type="entry name" value="DEP DOMAIN-CONTAINING PROTEIN"/>
    <property type="match status" value="1"/>
</dbReference>
<keyword evidence="7" id="KW-1185">Reference proteome</keyword>
<proteinExistence type="predicted"/>
<keyword evidence="3 5" id="KW-1133">Transmembrane helix</keyword>
<evidence type="ECO:0000256" key="5">
    <source>
        <dbReference type="SAM" id="Phobius"/>
    </source>
</evidence>
<feature type="transmembrane region" description="Helical" evidence="5">
    <location>
        <begin position="45"/>
        <end position="66"/>
    </location>
</feature>
<feature type="transmembrane region" description="Helical" evidence="5">
    <location>
        <begin position="286"/>
        <end position="309"/>
    </location>
</feature>
<organism evidence="6 7">
    <name type="scientific">Thiothrix unzii</name>
    <dbReference type="NCBI Taxonomy" id="111769"/>
    <lineage>
        <taxon>Bacteria</taxon>
        <taxon>Pseudomonadati</taxon>
        <taxon>Pseudomonadota</taxon>
        <taxon>Gammaproteobacteria</taxon>
        <taxon>Thiotrichales</taxon>
        <taxon>Thiotrichaceae</taxon>
        <taxon>Thiothrix</taxon>
    </lineage>
</organism>
<dbReference type="GO" id="GO:0046583">
    <property type="term" value="F:monoatomic cation efflux transmembrane transporter activity"/>
    <property type="evidence" value="ECO:0007669"/>
    <property type="project" value="TreeGrafter"/>
</dbReference>
<evidence type="ECO:0000313" key="6">
    <source>
        <dbReference type="EMBL" id="QTR52094.1"/>
    </source>
</evidence>
<evidence type="ECO:0000313" key="7">
    <source>
        <dbReference type="Proteomes" id="UP000672009"/>
    </source>
</evidence>
<feature type="transmembrane region" description="Helical" evidence="5">
    <location>
        <begin position="86"/>
        <end position="106"/>
    </location>
</feature>
<feature type="transmembrane region" description="Helical" evidence="5">
    <location>
        <begin position="262"/>
        <end position="280"/>
    </location>
</feature>
<dbReference type="Gene3D" id="1.50.10.150">
    <property type="entry name" value="Voltage-dependent anion channel"/>
    <property type="match status" value="1"/>
</dbReference>
<sequence>MMEHTPTPHGRLAFFPISFFSVVMGLSGLTIAWEKAQHVFQLDLGITPWLVGLTVGVFSLMLVIYLSKLWRHPQSVAQELAHPVKLSFFPTISISLLLIATALQGMNVSFVLPIWATGALLHLLFTLYVVNKWMHHEHFQIQHINPAWFIPAVGNVLVPVAGVPLGFVDVSWFFFSIGMFFWLILMTLVFNRMIFHQAIDAFLLPTLFILIAPPAVGFIAYMRLENELDAFARVLYFFGLFLTLLLLSQFGRFAKLKFGLPWWAYSFPTAAITIASFVMYEKSQVVAYQWIATGLLALLTVLVVLLITLTSRAVLNKAICKPGH</sequence>
<keyword evidence="2 5" id="KW-0812">Transmembrane</keyword>
<dbReference type="Proteomes" id="UP000672009">
    <property type="component" value="Chromosome"/>
</dbReference>
<protein>
    <submittedName>
        <fullName evidence="6">SLAC1 anion channel family protein</fullName>
    </submittedName>
</protein>
<dbReference type="InterPro" id="IPR004695">
    <property type="entry name" value="SLAC1/Mae1/Ssu1/TehA"/>
</dbReference>
<evidence type="ECO:0000256" key="2">
    <source>
        <dbReference type="ARBA" id="ARBA00022692"/>
    </source>
</evidence>
<gene>
    <name evidence="6" type="ORF">J9260_10035</name>
</gene>
<feature type="transmembrane region" description="Helical" evidence="5">
    <location>
        <begin position="12"/>
        <end position="33"/>
    </location>
</feature>
<dbReference type="InterPro" id="IPR038665">
    <property type="entry name" value="Voltage-dep_anion_channel_sf"/>
</dbReference>
<dbReference type="Pfam" id="PF03595">
    <property type="entry name" value="SLAC1"/>
    <property type="match status" value="1"/>
</dbReference>
<dbReference type="PANTHER" id="PTHR37955">
    <property type="entry name" value="TELLURITE RESISTANCE PROTEIN TEHA"/>
    <property type="match status" value="1"/>
</dbReference>
<evidence type="ECO:0000256" key="1">
    <source>
        <dbReference type="ARBA" id="ARBA00004141"/>
    </source>
</evidence>
<dbReference type="KEGG" id="tun:J9260_10035"/>
<dbReference type="InterPro" id="IPR052951">
    <property type="entry name" value="Tellurite_res_ion_channel"/>
</dbReference>
<feature type="transmembrane region" description="Helical" evidence="5">
    <location>
        <begin position="202"/>
        <end position="224"/>
    </location>
</feature>
<name>A0A975F6Z6_9GAMM</name>
<feature type="transmembrane region" description="Helical" evidence="5">
    <location>
        <begin position="146"/>
        <end position="166"/>
    </location>
</feature>
<feature type="transmembrane region" description="Helical" evidence="5">
    <location>
        <begin position="112"/>
        <end position="134"/>
    </location>
</feature>
<evidence type="ECO:0000256" key="4">
    <source>
        <dbReference type="ARBA" id="ARBA00023136"/>
    </source>
</evidence>
<feature type="transmembrane region" description="Helical" evidence="5">
    <location>
        <begin position="172"/>
        <end position="190"/>
    </location>
</feature>